<name>A0A6L2P572_TANCI</name>
<gene>
    <name evidence="2" type="ORF">Tci_065464</name>
</gene>
<dbReference type="Pfam" id="PF07727">
    <property type="entry name" value="RVT_2"/>
    <property type="match status" value="1"/>
</dbReference>
<keyword evidence="2" id="KW-0548">Nucleotidyltransferase</keyword>
<dbReference type="GO" id="GO:0003964">
    <property type="term" value="F:RNA-directed DNA polymerase activity"/>
    <property type="evidence" value="ECO:0007669"/>
    <property type="project" value="UniProtKB-KW"/>
</dbReference>
<feature type="domain" description="Reverse transcriptase Ty1/copia-type" evidence="1">
    <location>
        <begin position="11"/>
        <end position="105"/>
    </location>
</feature>
<organism evidence="2">
    <name type="scientific">Tanacetum cinerariifolium</name>
    <name type="common">Dalmatian daisy</name>
    <name type="synonym">Chrysanthemum cinerariifolium</name>
    <dbReference type="NCBI Taxonomy" id="118510"/>
    <lineage>
        <taxon>Eukaryota</taxon>
        <taxon>Viridiplantae</taxon>
        <taxon>Streptophyta</taxon>
        <taxon>Embryophyta</taxon>
        <taxon>Tracheophyta</taxon>
        <taxon>Spermatophyta</taxon>
        <taxon>Magnoliopsida</taxon>
        <taxon>eudicotyledons</taxon>
        <taxon>Gunneridae</taxon>
        <taxon>Pentapetalae</taxon>
        <taxon>asterids</taxon>
        <taxon>campanulids</taxon>
        <taxon>Asterales</taxon>
        <taxon>Asteraceae</taxon>
        <taxon>Asteroideae</taxon>
        <taxon>Anthemideae</taxon>
        <taxon>Anthemidinae</taxon>
        <taxon>Tanacetum</taxon>
    </lineage>
</organism>
<dbReference type="InterPro" id="IPR013103">
    <property type="entry name" value="RVT_2"/>
</dbReference>
<evidence type="ECO:0000313" key="2">
    <source>
        <dbReference type="EMBL" id="GEU93486.1"/>
    </source>
</evidence>
<keyword evidence="2" id="KW-0808">Transferase</keyword>
<dbReference type="AlphaFoldDB" id="A0A6L2P572"/>
<accession>A0A6L2P572</accession>
<evidence type="ECO:0000259" key="1">
    <source>
        <dbReference type="Pfam" id="PF07727"/>
    </source>
</evidence>
<proteinExistence type="predicted"/>
<protein>
    <submittedName>
        <fullName evidence="2">Ribonuclease H-like domain, reverse transcriptase, RNA-dependent DNA polymerase</fullName>
    </submittedName>
</protein>
<sequence>MKAELDSINRNNTWKLTTLPKGNKAICLKWVFKTKRDANGNIINHKARLVEKGYIQEHGIDFEEVFTPVARMETIRLLLAIAAKNKWEVHHLDIKSAFLHGDLKKKYDIIINGTPKKEINKFKAQMEEKFEMNDLGLLVFPVIHQPPQEMSIQEIKDTKQQYLDEMKRLINSEYRDEIKIDEIKGNFNKDYTFAITPNEPDNSLSTGDEHLDIVSATESDEFIKSSVENLVPNRSESEGENEYFLKEIYSNPLFDEEISSTKIDPHHFNAESDIIESTLNHDSSIISSLKIDYLLDKFASELIILKSIDKTDCDPENEIRLTKRLLYDNSSPRPPEEFISKNSDAAIESLFPSPIPVEDSDSLMEEIDLSFTPDYPMSSGIEEDDYDSERDILILEEFLSNNSILLPENESFHFDIPSSSRPPTKPPDGYTGILKIKMMGDISEQKVPMPILMIICVSNQEKSPDLSPHQGLKIF</sequence>
<keyword evidence="2" id="KW-0695">RNA-directed DNA polymerase</keyword>
<reference evidence="2" key="1">
    <citation type="journal article" date="2019" name="Sci. Rep.">
        <title>Draft genome of Tanacetum cinerariifolium, the natural source of mosquito coil.</title>
        <authorList>
            <person name="Yamashiro T."/>
            <person name="Shiraishi A."/>
            <person name="Satake H."/>
            <person name="Nakayama K."/>
        </authorList>
    </citation>
    <scope>NUCLEOTIDE SEQUENCE</scope>
</reference>
<comment type="caution">
    <text evidence="2">The sequence shown here is derived from an EMBL/GenBank/DDBJ whole genome shotgun (WGS) entry which is preliminary data.</text>
</comment>
<dbReference type="EMBL" id="BKCJ010010865">
    <property type="protein sequence ID" value="GEU93486.1"/>
    <property type="molecule type" value="Genomic_DNA"/>
</dbReference>